<name>A0A1D2KWB7_BROTH</name>
<evidence type="ECO:0000313" key="7">
    <source>
        <dbReference type="EMBL" id="ATF26874.1"/>
    </source>
</evidence>
<keyword evidence="3" id="KW-0804">Transcription</keyword>
<evidence type="ECO:0000256" key="4">
    <source>
        <dbReference type="PROSITE-ProRule" id="PRU00169"/>
    </source>
</evidence>
<evidence type="ECO:0000313" key="10">
    <source>
        <dbReference type="Proteomes" id="UP000270190"/>
    </source>
</evidence>
<dbReference type="GO" id="GO:0000160">
    <property type="term" value="P:phosphorelay signal transduction system"/>
    <property type="evidence" value="ECO:0007669"/>
    <property type="project" value="InterPro"/>
</dbReference>
<dbReference type="InterPro" id="IPR009057">
    <property type="entry name" value="Homeodomain-like_sf"/>
</dbReference>
<dbReference type="SMART" id="SM00342">
    <property type="entry name" value="HTH_ARAC"/>
    <property type="match status" value="1"/>
</dbReference>
<gene>
    <name evidence="8" type="ORF">BTBSAS_20017</name>
    <name evidence="7" type="ORF">CNY62_11190</name>
</gene>
<evidence type="ECO:0000313" key="8">
    <source>
        <dbReference type="EMBL" id="SPP28147.1"/>
    </source>
</evidence>
<evidence type="ECO:0000256" key="3">
    <source>
        <dbReference type="ARBA" id="ARBA00023163"/>
    </source>
</evidence>
<dbReference type="Pfam" id="PF12833">
    <property type="entry name" value="HTH_18"/>
    <property type="match status" value="1"/>
</dbReference>
<dbReference type="EMBL" id="OUNC01000012">
    <property type="protein sequence ID" value="SPP28147.1"/>
    <property type="molecule type" value="Genomic_DNA"/>
</dbReference>
<dbReference type="PANTHER" id="PTHR43280">
    <property type="entry name" value="ARAC-FAMILY TRANSCRIPTIONAL REGULATOR"/>
    <property type="match status" value="1"/>
</dbReference>
<dbReference type="InterPro" id="IPR011006">
    <property type="entry name" value="CheY-like_superfamily"/>
</dbReference>
<reference evidence="7 9" key="1">
    <citation type="submission" date="2017-09" db="EMBL/GenBank/DDBJ databases">
        <title>Complete Genome Sequences of Two Strains of the Meat Spoilage Bacterium Brochothrix thermosphacta Isolated from Ground Chicken.</title>
        <authorList>
            <person name="Paoli G.C."/>
            <person name="Wijey C."/>
            <person name="Chen C.-Y."/>
            <person name="Nguyen L."/>
            <person name="Yan X."/>
            <person name="Irwin P.L."/>
        </authorList>
    </citation>
    <scope>NUCLEOTIDE SEQUENCE [LARGE SCALE GENOMIC DNA]</scope>
    <source>
        <strain evidence="7 9">BI</strain>
    </source>
</reference>
<evidence type="ECO:0000259" key="6">
    <source>
        <dbReference type="PROSITE" id="PS50110"/>
    </source>
</evidence>
<keyword evidence="1" id="KW-0805">Transcription regulation</keyword>
<dbReference type="PANTHER" id="PTHR43280:SF2">
    <property type="entry name" value="HTH-TYPE TRANSCRIPTIONAL REGULATOR EXSA"/>
    <property type="match status" value="1"/>
</dbReference>
<keyword evidence="2 8" id="KW-0238">DNA-binding</keyword>
<comment type="caution">
    <text evidence="4">Lacks conserved residue(s) required for the propagation of feature annotation.</text>
</comment>
<dbReference type="Gene3D" id="3.40.50.2300">
    <property type="match status" value="1"/>
</dbReference>
<protein>
    <submittedName>
        <fullName evidence="7">AraC family transcriptional regulator</fullName>
    </submittedName>
    <submittedName>
        <fullName evidence="8">Putative response regulator containing CheY-like receiver domain and AraC-type DNA-binding domain</fullName>
    </submittedName>
</protein>
<reference evidence="10" key="3">
    <citation type="submission" date="2018-04" db="EMBL/GenBank/DDBJ databases">
        <authorList>
            <person name="Illikoud N."/>
        </authorList>
    </citation>
    <scope>NUCLEOTIDE SEQUENCE [LARGE SCALE GENOMIC DNA]</scope>
</reference>
<dbReference type="SUPFAM" id="SSF46689">
    <property type="entry name" value="Homeodomain-like"/>
    <property type="match status" value="2"/>
</dbReference>
<dbReference type="PRINTS" id="PR00032">
    <property type="entry name" value="HTHARAC"/>
</dbReference>
<dbReference type="GO" id="GO:0003700">
    <property type="term" value="F:DNA-binding transcription factor activity"/>
    <property type="evidence" value="ECO:0007669"/>
    <property type="project" value="InterPro"/>
</dbReference>
<dbReference type="Proteomes" id="UP000243591">
    <property type="component" value="Chromosome"/>
</dbReference>
<dbReference type="EMBL" id="CP023483">
    <property type="protein sequence ID" value="ATF26874.1"/>
    <property type="molecule type" value="Genomic_DNA"/>
</dbReference>
<dbReference type="InterPro" id="IPR001789">
    <property type="entry name" value="Sig_transdc_resp-reg_receiver"/>
</dbReference>
<dbReference type="Gene3D" id="1.10.10.60">
    <property type="entry name" value="Homeodomain-like"/>
    <property type="match status" value="2"/>
</dbReference>
<keyword evidence="9" id="KW-1185">Reference proteome</keyword>
<reference evidence="8" key="2">
    <citation type="submission" date="2018-04" db="EMBL/GenBank/DDBJ databases">
        <authorList>
            <person name="Go L.Y."/>
            <person name="Mitchell J.A."/>
        </authorList>
    </citation>
    <scope>NUCLEOTIDE SEQUENCE</scope>
    <source>
        <strain evidence="8">BSAS1 3</strain>
    </source>
</reference>
<dbReference type="KEGG" id="bths:CNY62_11190"/>
<dbReference type="STRING" id="2756.BFR44_04875"/>
<accession>A0A1D2KWB7</accession>
<dbReference type="Proteomes" id="UP000270190">
    <property type="component" value="Unassembled WGS sequence"/>
</dbReference>
<evidence type="ECO:0000256" key="1">
    <source>
        <dbReference type="ARBA" id="ARBA00023015"/>
    </source>
</evidence>
<evidence type="ECO:0000256" key="2">
    <source>
        <dbReference type="ARBA" id="ARBA00023125"/>
    </source>
</evidence>
<feature type="domain" description="HTH araC/xylS-type" evidence="5">
    <location>
        <begin position="145"/>
        <end position="243"/>
    </location>
</feature>
<dbReference type="GO" id="GO:0043565">
    <property type="term" value="F:sequence-specific DNA binding"/>
    <property type="evidence" value="ECO:0007669"/>
    <property type="project" value="InterPro"/>
</dbReference>
<dbReference type="Pfam" id="PF00072">
    <property type="entry name" value="Response_reg"/>
    <property type="match status" value="1"/>
</dbReference>
<evidence type="ECO:0000259" key="5">
    <source>
        <dbReference type="PROSITE" id="PS01124"/>
    </source>
</evidence>
<evidence type="ECO:0000313" key="9">
    <source>
        <dbReference type="Proteomes" id="UP000243591"/>
    </source>
</evidence>
<dbReference type="RefSeq" id="WP_029092530.1">
    <property type="nucleotide sequence ID" value="NZ_CBCPHX010000001.1"/>
</dbReference>
<dbReference type="AlphaFoldDB" id="A0A1D2KWB7"/>
<dbReference type="PROSITE" id="PS50110">
    <property type="entry name" value="RESPONSE_REGULATORY"/>
    <property type="match status" value="1"/>
</dbReference>
<feature type="domain" description="Response regulatory" evidence="6">
    <location>
        <begin position="3"/>
        <end position="120"/>
    </location>
</feature>
<dbReference type="InterPro" id="IPR020449">
    <property type="entry name" value="Tscrpt_reg_AraC-type_HTH"/>
</dbReference>
<dbReference type="OrthoDB" id="182534at2"/>
<proteinExistence type="predicted"/>
<dbReference type="SUPFAM" id="SSF52172">
    <property type="entry name" value="CheY-like"/>
    <property type="match status" value="1"/>
</dbReference>
<dbReference type="InterPro" id="IPR018060">
    <property type="entry name" value="HTH_AraC"/>
</dbReference>
<organism evidence="7 9">
    <name type="scientific">Brochothrix thermosphacta</name>
    <name type="common">Microbacterium thermosphactum</name>
    <dbReference type="NCBI Taxonomy" id="2756"/>
    <lineage>
        <taxon>Bacteria</taxon>
        <taxon>Bacillati</taxon>
        <taxon>Bacillota</taxon>
        <taxon>Bacilli</taxon>
        <taxon>Bacillales</taxon>
        <taxon>Listeriaceae</taxon>
        <taxon>Brochothrix</taxon>
    </lineage>
</organism>
<dbReference type="PROSITE" id="PS01124">
    <property type="entry name" value="HTH_ARAC_FAMILY_2"/>
    <property type="match status" value="1"/>
</dbReference>
<sequence length="247" mass="28528">MCYVMIVSNDIKERQYLHQVLNEDFLNAVVLPEAATATEALKIAQLSQPELLLLSLTLPDEESSLLYKEILALHPSIKVVLFDDVGDFKRAQFALRAGAIDYLVRPLQSTDVKNAIHRAIINLNHVSLLNRDGKLTTYKTKQSVDRMFIYLHSNYQKNLTLNDLADHVHLNKNYVSRLFKETVGMTFIAYLTNYRIQRSKDLLRSTTDNITDIAMAVGYIEPTYFSRVFKKDTLLTPLQYRQRYHID</sequence>